<dbReference type="CDD" id="cd11026">
    <property type="entry name" value="CYP2"/>
    <property type="match status" value="1"/>
</dbReference>
<dbReference type="GO" id="GO:0005506">
    <property type="term" value="F:iron ion binding"/>
    <property type="evidence" value="ECO:0007669"/>
    <property type="project" value="InterPro"/>
</dbReference>
<keyword evidence="15" id="KW-0732">Signal</keyword>
<dbReference type="GO" id="GO:0019373">
    <property type="term" value="P:epoxygenase P450 pathway"/>
    <property type="evidence" value="ECO:0007669"/>
    <property type="project" value="TreeGrafter"/>
</dbReference>
<dbReference type="PANTHER" id="PTHR24300:SF389">
    <property type="entry name" value="CYTOCHROME P450 2C20"/>
    <property type="match status" value="1"/>
</dbReference>
<sequence length="497" mass="57020">MGIINLFLSFIFVSLLLLTWGTQKKRHQLPPGPYPLPLLGNVLQGTTVLYDSYRKLFKQYGPVFTVWLGSTPAVVLCGYEVLKEALINHSQQFGARALLPLQIRLNKGFGIIVNNGHRWKEMRRFSVTTLRNFGMGKRSMEERIQEEALHLIQAIKETGGEPFDPLELLGRSVNNILNLVVFGRRWDYEDQQFLLYLKITFSLVGFIRSPLGVTYSAFPRIMRNLPGPHQKIFQNNELLTSFFREQIESHRRTLDVDSPRDFIDCFLIKANEQKDVQGSEFFMENLVYTVLDIYAAGTETTTNTLQFSLLVMLKYPHIQARMQKEIDCIVGLHRLPEVAHRTQMPYTNAVVHEIQRFLDIVPMALHHKTTEDMTFRGFNIPKGTTVIPMLGSALWDPDHWETPEEFNPEHFLDEKGQFCNQAAFIPFSAGKRSCPGEGLAQMELFLFLTALLQKFTIRAASPTDTFNLGTLRRAFRKQGLYYQMRAVPRMCTEGGGD</sequence>
<reference evidence="16" key="1">
    <citation type="thesis" date="2020" institute="ProQuest LLC" country="789 East Eisenhower Parkway, Ann Arbor, MI, USA">
        <title>Comparative Genomics and Chromosome Evolution.</title>
        <authorList>
            <person name="Mudd A.B."/>
        </authorList>
    </citation>
    <scope>NUCLEOTIDE SEQUENCE</scope>
    <source>
        <strain evidence="16">Female2</strain>
        <tissue evidence="16">Blood</tissue>
    </source>
</reference>
<keyword evidence="5 13" id="KW-0349">Heme</keyword>
<dbReference type="GO" id="GO:0020037">
    <property type="term" value="F:heme binding"/>
    <property type="evidence" value="ECO:0007669"/>
    <property type="project" value="InterPro"/>
</dbReference>
<gene>
    <name evidence="16" type="ORF">GDO86_017963</name>
</gene>
<keyword evidence="9 14" id="KW-0560">Oxidoreductase</keyword>
<evidence type="ECO:0000256" key="8">
    <source>
        <dbReference type="ARBA" id="ARBA00022848"/>
    </source>
</evidence>
<dbReference type="EMBL" id="JAACNH010001105">
    <property type="protein sequence ID" value="KAG8430331.1"/>
    <property type="molecule type" value="Genomic_DNA"/>
</dbReference>
<evidence type="ECO:0000313" key="17">
    <source>
        <dbReference type="Proteomes" id="UP000812440"/>
    </source>
</evidence>
<keyword evidence="10 13" id="KW-0408">Iron</keyword>
<keyword evidence="11 14" id="KW-0503">Monooxygenase</keyword>
<dbReference type="OrthoDB" id="1103324at2759"/>
<evidence type="ECO:0000256" key="15">
    <source>
        <dbReference type="SAM" id="SignalP"/>
    </source>
</evidence>
<organism evidence="16 17">
    <name type="scientific">Hymenochirus boettgeri</name>
    <name type="common">Congo dwarf clawed frog</name>
    <dbReference type="NCBI Taxonomy" id="247094"/>
    <lineage>
        <taxon>Eukaryota</taxon>
        <taxon>Metazoa</taxon>
        <taxon>Chordata</taxon>
        <taxon>Craniata</taxon>
        <taxon>Vertebrata</taxon>
        <taxon>Euteleostomi</taxon>
        <taxon>Amphibia</taxon>
        <taxon>Batrachia</taxon>
        <taxon>Anura</taxon>
        <taxon>Pipoidea</taxon>
        <taxon>Pipidae</taxon>
        <taxon>Pipinae</taxon>
        <taxon>Hymenochirus</taxon>
    </lineage>
</organism>
<keyword evidence="17" id="KW-1185">Reference proteome</keyword>
<keyword evidence="6 13" id="KW-0479">Metal-binding</keyword>
<dbReference type="Proteomes" id="UP000812440">
    <property type="component" value="Unassembled WGS sequence"/>
</dbReference>
<dbReference type="Pfam" id="PF00067">
    <property type="entry name" value="p450"/>
    <property type="match status" value="1"/>
</dbReference>
<evidence type="ECO:0000256" key="9">
    <source>
        <dbReference type="ARBA" id="ARBA00023002"/>
    </source>
</evidence>
<evidence type="ECO:0000256" key="5">
    <source>
        <dbReference type="ARBA" id="ARBA00022617"/>
    </source>
</evidence>
<comment type="caution">
    <text evidence="16">The sequence shown here is derived from an EMBL/GenBank/DDBJ whole genome shotgun (WGS) entry which is preliminary data.</text>
</comment>
<dbReference type="GO" id="GO:0008392">
    <property type="term" value="F:arachidonate epoxygenase activity"/>
    <property type="evidence" value="ECO:0007669"/>
    <property type="project" value="TreeGrafter"/>
</dbReference>
<evidence type="ECO:0000256" key="3">
    <source>
        <dbReference type="ARBA" id="ARBA00004406"/>
    </source>
</evidence>
<evidence type="ECO:0000256" key="4">
    <source>
        <dbReference type="ARBA" id="ARBA00010617"/>
    </source>
</evidence>
<dbReference type="PRINTS" id="PR00463">
    <property type="entry name" value="EP450I"/>
</dbReference>
<feature type="binding site" description="axial binding residue" evidence="13">
    <location>
        <position position="434"/>
    </location>
    <ligand>
        <name>heme</name>
        <dbReference type="ChEBI" id="CHEBI:30413"/>
    </ligand>
    <ligandPart>
        <name>Fe</name>
        <dbReference type="ChEBI" id="CHEBI:18248"/>
    </ligandPart>
</feature>
<name>A0A8T2IIE1_9PIPI</name>
<dbReference type="InterPro" id="IPR017972">
    <property type="entry name" value="Cyt_P450_CS"/>
</dbReference>
<dbReference type="InterPro" id="IPR036396">
    <property type="entry name" value="Cyt_P450_sf"/>
</dbReference>
<dbReference type="InterPro" id="IPR002401">
    <property type="entry name" value="Cyt_P450_E_grp-I"/>
</dbReference>
<keyword evidence="12" id="KW-0472">Membrane</keyword>
<dbReference type="SUPFAM" id="SSF48264">
    <property type="entry name" value="Cytochrome P450"/>
    <property type="match status" value="1"/>
</dbReference>
<keyword evidence="8" id="KW-0492">Microsome</keyword>
<evidence type="ECO:0000256" key="7">
    <source>
        <dbReference type="ARBA" id="ARBA00022824"/>
    </source>
</evidence>
<evidence type="ECO:0000256" key="14">
    <source>
        <dbReference type="RuleBase" id="RU000461"/>
    </source>
</evidence>
<dbReference type="PRINTS" id="PR00385">
    <property type="entry name" value="P450"/>
</dbReference>
<evidence type="ECO:0000256" key="13">
    <source>
        <dbReference type="PIRSR" id="PIRSR602401-1"/>
    </source>
</evidence>
<evidence type="ECO:0000256" key="6">
    <source>
        <dbReference type="ARBA" id="ARBA00022723"/>
    </source>
</evidence>
<feature type="chain" id="PRO_5035837255" evidence="15">
    <location>
        <begin position="22"/>
        <end position="497"/>
    </location>
</feature>
<dbReference type="AlphaFoldDB" id="A0A8T2IIE1"/>
<feature type="signal peptide" evidence="15">
    <location>
        <begin position="1"/>
        <end position="21"/>
    </location>
</feature>
<accession>A0A8T2IIE1</accession>
<dbReference type="PANTHER" id="PTHR24300">
    <property type="entry name" value="CYTOCHROME P450 508A4-RELATED"/>
    <property type="match status" value="1"/>
</dbReference>
<dbReference type="FunFam" id="1.10.630.10:FF:000238">
    <property type="entry name" value="Cytochrome P450 2A6"/>
    <property type="match status" value="1"/>
</dbReference>
<evidence type="ECO:0000256" key="1">
    <source>
        <dbReference type="ARBA" id="ARBA00001971"/>
    </source>
</evidence>
<dbReference type="InterPro" id="IPR050182">
    <property type="entry name" value="Cytochrome_P450_fam2"/>
</dbReference>
<dbReference type="GO" id="GO:0005789">
    <property type="term" value="C:endoplasmic reticulum membrane"/>
    <property type="evidence" value="ECO:0007669"/>
    <property type="project" value="UniProtKB-SubCell"/>
</dbReference>
<evidence type="ECO:0000256" key="2">
    <source>
        <dbReference type="ARBA" id="ARBA00004174"/>
    </source>
</evidence>
<evidence type="ECO:0000256" key="11">
    <source>
        <dbReference type="ARBA" id="ARBA00023033"/>
    </source>
</evidence>
<dbReference type="GO" id="GO:0006805">
    <property type="term" value="P:xenobiotic metabolic process"/>
    <property type="evidence" value="ECO:0007669"/>
    <property type="project" value="TreeGrafter"/>
</dbReference>
<comment type="similarity">
    <text evidence="4 14">Belongs to the cytochrome P450 family.</text>
</comment>
<dbReference type="Gene3D" id="1.10.630.10">
    <property type="entry name" value="Cytochrome P450"/>
    <property type="match status" value="1"/>
</dbReference>
<evidence type="ECO:0000256" key="12">
    <source>
        <dbReference type="ARBA" id="ARBA00023136"/>
    </source>
</evidence>
<evidence type="ECO:0000256" key="10">
    <source>
        <dbReference type="ARBA" id="ARBA00023004"/>
    </source>
</evidence>
<dbReference type="PROSITE" id="PS00086">
    <property type="entry name" value="CYTOCHROME_P450"/>
    <property type="match status" value="1"/>
</dbReference>
<protein>
    <submittedName>
        <fullName evidence="16">Uncharacterized protein</fullName>
    </submittedName>
</protein>
<comment type="subcellular location">
    <subcellularLocation>
        <location evidence="3">Endoplasmic reticulum membrane</location>
        <topology evidence="3">Peripheral membrane protein</topology>
    </subcellularLocation>
    <subcellularLocation>
        <location evidence="2">Microsome membrane</location>
        <topology evidence="2">Peripheral membrane protein</topology>
    </subcellularLocation>
</comment>
<comment type="cofactor">
    <cofactor evidence="1 13">
        <name>heme</name>
        <dbReference type="ChEBI" id="CHEBI:30413"/>
    </cofactor>
</comment>
<keyword evidence="7" id="KW-0256">Endoplasmic reticulum</keyword>
<dbReference type="GO" id="GO:0016712">
    <property type="term" value="F:oxidoreductase activity, acting on paired donors, with incorporation or reduction of molecular oxygen, reduced flavin or flavoprotein as one donor, and incorporation of one atom of oxygen"/>
    <property type="evidence" value="ECO:0007669"/>
    <property type="project" value="TreeGrafter"/>
</dbReference>
<proteinExistence type="inferred from homology"/>
<evidence type="ECO:0000313" key="16">
    <source>
        <dbReference type="EMBL" id="KAG8430331.1"/>
    </source>
</evidence>
<dbReference type="InterPro" id="IPR001128">
    <property type="entry name" value="Cyt_P450"/>
</dbReference>